<reference evidence="2" key="1">
    <citation type="submission" date="2016-10" db="EMBL/GenBank/DDBJ databases">
        <authorList>
            <person name="Varghese N."/>
            <person name="Submissions S."/>
        </authorList>
    </citation>
    <scope>NUCLEOTIDE SEQUENCE [LARGE SCALE GENOMIC DNA]</scope>
    <source>
        <strain evidence="2">DSM 10002</strain>
    </source>
</reference>
<evidence type="ECO:0000313" key="1">
    <source>
        <dbReference type="EMBL" id="SDU78416.1"/>
    </source>
</evidence>
<evidence type="ECO:0000313" key="2">
    <source>
        <dbReference type="Proteomes" id="UP000214355"/>
    </source>
</evidence>
<accession>A0A1H2LDB4</accession>
<dbReference type="STRING" id="131112.SAMN04489737_0466"/>
<protein>
    <submittedName>
        <fullName evidence="1">Uncharacterized protein</fullName>
    </submittedName>
</protein>
<sequence>MLVSSKATTAQRKALVEHFEQDWGLPIYSDAGWFWT</sequence>
<dbReference type="EMBL" id="LT629804">
    <property type="protein sequence ID" value="SDU78416.1"/>
    <property type="molecule type" value="Genomic_DNA"/>
</dbReference>
<dbReference type="AlphaFoldDB" id="A0A1H2LDB4"/>
<proteinExistence type="predicted"/>
<dbReference type="Proteomes" id="UP000214355">
    <property type="component" value="Chromosome I"/>
</dbReference>
<keyword evidence="2" id="KW-1185">Reference proteome</keyword>
<name>A0A1H2LDB4_9ACTO</name>
<gene>
    <name evidence="1" type="ORF">SAMN04489737_0466</name>
</gene>
<organism evidence="1 2">
    <name type="scientific">Arcanobacterium phocae</name>
    <dbReference type="NCBI Taxonomy" id="131112"/>
    <lineage>
        <taxon>Bacteria</taxon>
        <taxon>Bacillati</taxon>
        <taxon>Actinomycetota</taxon>
        <taxon>Actinomycetes</taxon>
        <taxon>Actinomycetales</taxon>
        <taxon>Actinomycetaceae</taxon>
        <taxon>Arcanobacterium</taxon>
    </lineage>
</organism>